<keyword evidence="2" id="KW-1185">Reference proteome</keyword>
<dbReference type="AlphaFoldDB" id="A0A521CRA8"/>
<organism evidence="1 2">
    <name type="scientific">Gracilimonas mengyeensis</name>
    <dbReference type="NCBI Taxonomy" id="1302730"/>
    <lineage>
        <taxon>Bacteria</taxon>
        <taxon>Pseudomonadati</taxon>
        <taxon>Balneolota</taxon>
        <taxon>Balneolia</taxon>
        <taxon>Balneolales</taxon>
        <taxon>Balneolaceae</taxon>
        <taxon>Gracilimonas</taxon>
    </lineage>
</organism>
<evidence type="ECO:0000313" key="1">
    <source>
        <dbReference type="EMBL" id="SMO61997.1"/>
    </source>
</evidence>
<gene>
    <name evidence="1" type="ORF">SAMN06265219_10697</name>
</gene>
<evidence type="ECO:0000313" key="2">
    <source>
        <dbReference type="Proteomes" id="UP000317557"/>
    </source>
</evidence>
<protein>
    <submittedName>
        <fullName evidence="1">Uncharacterized protein</fullName>
    </submittedName>
</protein>
<sequence>MTNWGASPNDVWIGSAGGFDKLWYYDGANWAPYPYREGPSGFSGDFYSIFGFAKDDVWMGGGDGEIFHYNGERWELFYRFEKQGYNITLVSDIWGTATSDIYAVGNAIENETSSYKGFLLHYDGEKWEELLVTDFGAQFQRVRKGKEGLIIRGSHRADGEPSTLSFFKYSDHQFKTLLSETAGEVETLWMNNVGEDIYYIVGNELKQRRNRAFKTFLSTTENSTPIGINGRHEKDLFIVTENGVTHYNGQDYYTLVNLENEVSYVFRELVFERDIFFLVNDYGAGTNLIYHGTLTEEEQGE</sequence>
<dbReference type="EMBL" id="FXTP01000006">
    <property type="protein sequence ID" value="SMO61997.1"/>
    <property type="molecule type" value="Genomic_DNA"/>
</dbReference>
<proteinExistence type="predicted"/>
<reference evidence="1 2" key="1">
    <citation type="submission" date="2017-05" db="EMBL/GenBank/DDBJ databases">
        <authorList>
            <person name="Varghese N."/>
            <person name="Submissions S."/>
        </authorList>
    </citation>
    <scope>NUCLEOTIDE SEQUENCE [LARGE SCALE GENOMIC DNA]</scope>
    <source>
        <strain evidence="1 2">DSM 21985</strain>
    </source>
</reference>
<dbReference type="RefSeq" id="WP_142454125.1">
    <property type="nucleotide sequence ID" value="NZ_FXTP01000006.1"/>
</dbReference>
<accession>A0A521CRA8</accession>
<dbReference type="OrthoDB" id="1524635at2"/>
<dbReference type="Proteomes" id="UP000317557">
    <property type="component" value="Unassembled WGS sequence"/>
</dbReference>
<name>A0A521CRA8_9BACT</name>